<dbReference type="PANTHER" id="PTHR36442">
    <property type="entry name" value="CYCLIC-DI-AMP PHOSPHODIESTERASE PGPH"/>
    <property type="match status" value="1"/>
</dbReference>
<feature type="transmembrane region" description="Helical" evidence="1">
    <location>
        <begin position="330"/>
        <end position="357"/>
    </location>
</feature>
<name>K0AYG9_GOTA9</name>
<keyword evidence="1" id="KW-0472">Membrane</keyword>
<feature type="transmembrane region" description="Helical" evidence="1">
    <location>
        <begin position="393"/>
        <end position="416"/>
    </location>
</feature>
<dbReference type="STRING" id="1128398.Curi_c18160"/>
<dbReference type="SUPFAM" id="SSF109604">
    <property type="entry name" value="HD-domain/PDEase-like"/>
    <property type="match status" value="1"/>
</dbReference>
<proteinExistence type="predicted"/>
<evidence type="ECO:0000313" key="3">
    <source>
        <dbReference type="EMBL" id="AFS78823.1"/>
    </source>
</evidence>
<keyword evidence="4" id="KW-1185">Reference proteome</keyword>
<feature type="domain" description="HD/PDEase" evidence="2">
    <location>
        <begin position="478"/>
        <end position="635"/>
    </location>
</feature>
<dbReference type="NCBIfam" id="TIGR00277">
    <property type="entry name" value="HDIG"/>
    <property type="match status" value="1"/>
</dbReference>
<dbReference type="PANTHER" id="PTHR36442:SF1">
    <property type="entry name" value="CYCLIC-DI-AMP PHOSPHODIESTERASE PGPH"/>
    <property type="match status" value="1"/>
</dbReference>
<keyword evidence="1" id="KW-1133">Transmembrane helix</keyword>
<keyword evidence="1" id="KW-0812">Transmembrane</keyword>
<dbReference type="InterPro" id="IPR006675">
    <property type="entry name" value="HDIG_dom"/>
</dbReference>
<dbReference type="CDD" id="cd00077">
    <property type="entry name" value="HDc"/>
    <property type="match status" value="1"/>
</dbReference>
<dbReference type="InterPro" id="IPR011624">
    <property type="entry name" value="Metal-dep_PHydrolase_7TM_extra"/>
</dbReference>
<dbReference type="OrthoDB" id="9806952at2"/>
<sequence length="698" mass="78159">MPSLFKEKISKIKKTSIYNSLHEEKVKRLTLLIMFTVLLFVIVVESIAPEKIIVKVGDIAQEDIRATKDIIDEELTEKLKQEAISRVELRHRVDTSVQVKIKDDIRQFFNIIKDFEKNDLTLEEKEKILLNQNYVKLSKGDYNTILKQSPQTILLLENNIYETINQVMGIGIKAEEIDYEKSNIAKTFQNFVNLPEDAKKVGANIVNNSVKPNRFLDMETTQQKREEAAEQVEPVVIKEGQIIVGRSQIVDQKAYDLIKKTGLLKEEDGVDYSVMLGALIIVILLETIIVGYLYIFDRKVFYNTNLLTILSIIILSVVIISKITSGISGYLMPISIATMLISILINPKFAIVVNVILSIVIGTTTSSELSIIIMSLLGGIGGAFASVNTQQRYNIILTGLIVSGINVLTIIAFGLVYNFEINELLHRVIYGFTNGIFSSILAIGSLPLWESIFGILTPLKLLELSNPNQPLLKRLLLEAPGTYHHSVLVGNLSEAAAEEVGANPLLTRVGAYYHDVGKIKRPYFFKENQISGENPHDKINPNLSALILTNHTKDGVALAKSYKIPQEITDIIKEHHGTTLVAFFYHKALNGEDSKQLLEERFRYEGPKPQTKEAAIVMLADSVEAAVRSMREPNKGKIEGLVRNIIKGKLNDGQLDECALTLKDLDNIATSFMNVLMGIYHQRIEYPNLDLNELKGGN</sequence>
<dbReference type="InterPro" id="IPR011621">
    <property type="entry name" value="Metal-dep_PHydrolase_7TM_intra"/>
</dbReference>
<accession>K0AYG9</accession>
<feature type="transmembrane region" description="Helical" evidence="1">
    <location>
        <begin position="29"/>
        <end position="48"/>
    </location>
</feature>
<feature type="transmembrane region" description="Helical" evidence="1">
    <location>
        <begin position="369"/>
        <end position="387"/>
    </location>
</feature>
<feature type="transmembrane region" description="Helical" evidence="1">
    <location>
        <begin position="272"/>
        <end position="294"/>
    </location>
</feature>
<dbReference type="PATRIC" id="fig|1128398.3.peg.1865"/>
<dbReference type="RefSeq" id="WP_014967959.1">
    <property type="nucleotide sequence ID" value="NC_018664.1"/>
</dbReference>
<dbReference type="SMART" id="SM00471">
    <property type="entry name" value="HDc"/>
    <property type="match status" value="1"/>
</dbReference>
<dbReference type="InterPro" id="IPR003607">
    <property type="entry name" value="HD/PDEase_dom"/>
</dbReference>
<dbReference type="InterPro" id="IPR006674">
    <property type="entry name" value="HD_domain"/>
</dbReference>
<feature type="transmembrane region" description="Helical" evidence="1">
    <location>
        <begin position="428"/>
        <end position="449"/>
    </location>
</feature>
<dbReference type="Pfam" id="PF01966">
    <property type="entry name" value="HD"/>
    <property type="match status" value="1"/>
</dbReference>
<feature type="transmembrane region" description="Helical" evidence="1">
    <location>
        <begin position="306"/>
        <end position="324"/>
    </location>
</feature>
<protein>
    <submittedName>
        <fullName evidence="3">Metal dependent phosphohydrolase</fullName>
    </submittedName>
</protein>
<dbReference type="HOGENOM" id="CLU_015767_1_2_9"/>
<reference evidence="3 4" key="1">
    <citation type="journal article" date="2012" name="PLoS ONE">
        <title>The purine-utilizing bacterium Clostridium acidurici 9a: a genome-guided metabolic reconsideration.</title>
        <authorList>
            <person name="Hartwich K."/>
            <person name="Poehlein A."/>
            <person name="Daniel R."/>
        </authorList>
    </citation>
    <scope>NUCLEOTIDE SEQUENCE [LARGE SCALE GENOMIC DNA]</scope>
    <source>
        <strain evidence="4">ATCC 7906 / DSM 604 / BCRC 14475 / CIP 104303 / KCTC 5404 / NCIMB 10678 / 9a</strain>
    </source>
</reference>
<dbReference type="Pfam" id="PF07698">
    <property type="entry name" value="7TM-7TMR_HD"/>
    <property type="match status" value="1"/>
</dbReference>
<dbReference type="eggNOG" id="COG1480">
    <property type="taxonomic scope" value="Bacteria"/>
</dbReference>
<dbReference type="Pfam" id="PF07697">
    <property type="entry name" value="7TMR-HDED"/>
    <property type="match status" value="1"/>
</dbReference>
<dbReference type="Gene3D" id="1.10.3210.10">
    <property type="entry name" value="Hypothetical protein af1432"/>
    <property type="match status" value="1"/>
</dbReference>
<evidence type="ECO:0000259" key="2">
    <source>
        <dbReference type="SMART" id="SM00471"/>
    </source>
</evidence>
<gene>
    <name evidence="3" type="ordered locus">Curi_c18160</name>
</gene>
<organism evidence="3 4">
    <name type="scientific">Gottschalkia acidurici (strain ATCC 7906 / DSM 604 / BCRC 14475 / CIP 104303 / KCTC 5404 / NCIMB 10678 / 9a)</name>
    <name type="common">Clostridium acidurici</name>
    <dbReference type="NCBI Taxonomy" id="1128398"/>
    <lineage>
        <taxon>Bacteria</taxon>
        <taxon>Bacillati</taxon>
        <taxon>Bacillota</taxon>
        <taxon>Tissierellia</taxon>
        <taxon>Tissierellales</taxon>
        <taxon>Gottschalkiaceae</taxon>
        <taxon>Gottschalkia</taxon>
    </lineage>
</organism>
<dbReference type="AlphaFoldDB" id="K0AYG9"/>
<dbReference type="KEGG" id="cad:Curi_c18160"/>
<evidence type="ECO:0000256" key="1">
    <source>
        <dbReference type="SAM" id="Phobius"/>
    </source>
</evidence>
<dbReference type="InterPro" id="IPR052722">
    <property type="entry name" value="PgpH_phosphodiesterase"/>
</dbReference>
<dbReference type="Proteomes" id="UP000006094">
    <property type="component" value="Chromosome"/>
</dbReference>
<evidence type="ECO:0000313" key="4">
    <source>
        <dbReference type="Proteomes" id="UP000006094"/>
    </source>
</evidence>
<dbReference type="EMBL" id="CP003326">
    <property type="protein sequence ID" value="AFS78823.1"/>
    <property type="molecule type" value="Genomic_DNA"/>
</dbReference>